<dbReference type="PANTHER" id="PTHR36178">
    <property type="entry name" value="SLR0625 PROTEIN"/>
    <property type="match status" value="1"/>
</dbReference>
<dbReference type="EMBL" id="CP012713">
    <property type="protein sequence ID" value="ALF18275.1"/>
    <property type="molecule type" value="Genomic_DNA"/>
</dbReference>
<proteinExistence type="predicted"/>
<dbReference type="GO" id="GO:0015501">
    <property type="term" value="F:glutamate:sodium symporter activity"/>
    <property type="evidence" value="ECO:0007669"/>
    <property type="project" value="InterPro"/>
</dbReference>
<dbReference type="OrthoDB" id="9801557at2"/>
<dbReference type="GO" id="GO:0015813">
    <property type="term" value="P:L-glutamate transmembrane transport"/>
    <property type="evidence" value="ECO:0007669"/>
    <property type="project" value="InterPro"/>
</dbReference>
<dbReference type="AlphaFoldDB" id="A0A0M4SEF7"/>
<dbReference type="InterPro" id="IPR004445">
    <property type="entry name" value="GltS"/>
</dbReference>
<protein>
    <submittedName>
        <fullName evidence="1">Glutamate:sodium symporter</fullName>
    </submittedName>
</protein>
<name>A0A0M4SEF7_9FUSO</name>
<evidence type="ECO:0000313" key="1">
    <source>
        <dbReference type="EMBL" id="ALF18275.1"/>
    </source>
</evidence>
<dbReference type="Pfam" id="PF03616">
    <property type="entry name" value="Glt_symporter"/>
    <property type="match status" value="1"/>
</dbReference>
<dbReference type="PANTHER" id="PTHR36178:SF1">
    <property type="entry name" value="SODIUM_GLUTAMATE SYMPORTER"/>
    <property type="match status" value="1"/>
</dbReference>
<gene>
    <name evidence="1" type="ORF">RN98_08840</name>
</gene>
<sequence>MTSKIFMDLLNSLGLLGLFLILGTFLRAKIKFFQTTFIPASVIGGFLLLILGPICFNIIKIPEEWLKIFSLIPGILIVPIVASVPLGLKSSSEKKSMKNILPLAFIGIAISMLQFAVGFSAQYIFSNYDFYETFGWELGIGFVGGHGTAGLLGNMLQSANLDFWEIAQGVATTTATFGLVGGILIGMLLINIASRKNFTAILKKPGDIPESFKIGFVKDIENQPKLGRETTLTSSVDTLAFHAAIIFGICLISSQLQNLIKAYKIPILDKISIWAYAMIIMFIVWKLFNRFKIDFLIDSNTKSRISGSLTEFAVTAAIASLPIKAVFTYLIPILFIVIVGFIVTTLFLFYMCKFFIKDYWFEHMISTFGMATGVFLTGILLLRICDPDFKSPVLANYSLSYTITSVVYFVFLNIILTLILTNGLFFGMSFTFIVGILFTLAAIISSKILLKDK</sequence>
<evidence type="ECO:0000313" key="2">
    <source>
        <dbReference type="Proteomes" id="UP000063147"/>
    </source>
</evidence>
<reference evidence="1 2" key="1">
    <citation type="submission" date="2015-09" db="EMBL/GenBank/DDBJ databases">
        <authorList>
            <person name="Jackson K.R."/>
            <person name="Lunt B.L."/>
            <person name="Fisher J.N.B."/>
            <person name="Gardner A.V."/>
            <person name="Bailey M.E."/>
            <person name="Deus L.M."/>
            <person name="Earl A.S."/>
            <person name="Gibby P.D."/>
            <person name="Hartmann K.A."/>
            <person name="Liu J.E."/>
            <person name="Manci A.M."/>
            <person name="Nielsen D.A."/>
            <person name="Solomon M.B."/>
            <person name="Breakwell D.P."/>
            <person name="Burnett S.H."/>
            <person name="Grose J.H."/>
        </authorList>
    </citation>
    <scope>NUCLEOTIDE SEQUENCE [LARGE SCALE GENOMIC DNA]</scope>
    <source>
        <strain evidence="1 2">KCOM 1279</strain>
    </source>
</reference>
<organism evidence="1">
    <name type="scientific">Fusobacterium animalis</name>
    <dbReference type="NCBI Taxonomy" id="76859"/>
    <lineage>
        <taxon>Bacteria</taxon>
        <taxon>Fusobacteriati</taxon>
        <taxon>Fusobacteriota</taxon>
        <taxon>Fusobacteriia</taxon>
        <taxon>Fusobacteriales</taxon>
        <taxon>Fusobacteriaceae</taxon>
        <taxon>Fusobacterium</taxon>
    </lineage>
</organism>
<dbReference type="GO" id="GO:0016020">
    <property type="term" value="C:membrane"/>
    <property type="evidence" value="ECO:0007669"/>
    <property type="project" value="InterPro"/>
</dbReference>
<dbReference type="RefSeq" id="WP_060676501.1">
    <property type="nucleotide sequence ID" value="NZ_CP012713.1"/>
</dbReference>
<dbReference type="PATRIC" id="fig|76859.3.peg.1786"/>
<accession>A0A0M4SEF7</accession>
<dbReference type="Proteomes" id="UP000063147">
    <property type="component" value="Chromosome"/>
</dbReference>